<dbReference type="PANTHER" id="PTHR30548:SF6">
    <property type="entry name" value="DEHYDRATASE SUBUNIT YJIM-RELATED"/>
    <property type="match status" value="1"/>
</dbReference>
<comment type="similarity">
    <text evidence="2">Belongs to the FldB/FldC dehydratase alpha/beta subunit family.</text>
</comment>
<evidence type="ECO:0000256" key="1">
    <source>
        <dbReference type="ARBA" id="ARBA00001966"/>
    </source>
</evidence>
<keyword evidence="4" id="KW-1185">Reference proteome</keyword>
<gene>
    <name evidence="3" type="primary">fldC_2</name>
    <name evidence="3" type="ORF">SPACI_022530</name>
</gene>
<evidence type="ECO:0000313" key="4">
    <source>
        <dbReference type="Proteomes" id="UP000216052"/>
    </source>
</evidence>
<name>A0ABZ3J2N6_SPOA4</name>
<dbReference type="Gene3D" id="1.20.1270.370">
    <property type="match status" value="1"/>
</dbReference>
<evidence type="ECO:0000313" key="3">
    <source>
        <dbReference type="EMBL" id="XFO72207.1"/>
    </source>
</evidence>
<protein>
    <submittedName>
        <fullName evidence="3">(R)-phenyllactyl-CoA dehydratase beta subunit</fullName>
        <ecNumber evidence="3">4.2.1.-</ecNumber>
    </submittedName>
</protein>
<evidence type="ECO:0000256" key="2">
    <source>
        <dbReference type="ARBA" id="ARBA00005806"/>
    </source>
</evidence>
<organism evidence="3 4">
    <name type="scientific">Sporomusa acidovorans (strain ATCC 49682 / DSM 3132 / Mol)</name>
    <dbReference type="NCBI Taxonomy" id="1123286"/>
    <lineage>
        <taxon>Bacteria</taxon>
        <taxon>Bacillati</taxon>
        <taxon>Bacillota</taxon>
        <taxon>Negativicutes</taxon>
        <taxon>Selenomonadales</taxon>
        <taxon>Sporomusaceae</taxon>
        <taxon>Sporomusa</taxon>
    </lineage>
</organism>
<dbReference type="RefSeq" id="WP_093797189.1">
    <property type="nucleotide sequence ID" value="NZ_CP155571.1"/>
</dbReference>
<comment type="cofactor">
    <cofactor evidence="1">
        <name>[4Fe-4S] cluster</name>
        <dbReference type="ChEBI" id="CHEBI:49883"/>
    </cofactor>
</comment>
<proteinExistence type="inferred from homology"/>
<accession>A0ABZ3J2N6</accession>
<dbReference type="GO" id="GO:0016829">
    <property type="term" value="F:lyase activity"/>
    <property type="evidence" value="ECO:0007669"/>
    <property type="project" value="UniProtKB-KW"/>
</dbReference>
<dbReference type="InterPro" id="IPR047678">
    <property type="entry name" value="YjiM-like"/>
</dbReference>
<dbReference type="PANTHER" id="PTHR30548">
    <property type="entry name" value="2-HYDROXYGLUTARYL-COA DEHYDRATASE, D-COMPONENT-RELATED"/>
    <property type="match status" value="1"/>
</dbReference>
<dbReference type="EMBL" id="CP155571">
    <property type="protein sequence ID" value="XFO72207.1"/>
    <property type="molecule type" value="Genomic_DNA"/>
</dbReference>
<dbReference type="NCBIfam" id="NF040772">
    <property type="entry name" value="double_cubane"/>
    <property type="match status" value="1"/>
</dbReference>
<dbReference type="Gene3D" id="3.40.50.11890">
    <property type="match status" value="1"/>
</dbReference>
<dbReference type="Gene3D" id="3.40.50.11900">
    <property type="match status" value="1"/>
</dbReference>
<dbReference type="EC" id="4.2.1.-" evidence="3"/>
<dbReference type="Pfam" id="PF06050">
    <property type="entry name" value="HGD-D"/>
    <property type="match status" value="1"/>
</dbReference>
<dbReference type="InterPro" id="IPR010327">
    <property type="entry name" value="FldB/FldC_alpha/beta"/>
</dbReference>
<keyword evidence="3" id="KW-0456">Lyase</keyword>
<reference evidence="3" key="1">
    <citation type="submission" date="2024-05" db="EMBL/GenBank/DDBJ databases">
        <title>Isolation and characterization of Sporomusa carbonis sp. nov., a carboxydotrophic hydrogenogen in the genus of Sporomusa isolated from a charcoal burning pile.</title>
        <authorList>
            <person name="Boeer T."/>
            <person name="Rosenbaum F."/>
            <person name="Eysell L."/>
            <person name="Mueller V."/>
            <person name="Daniel R."/>
            <person name="Poehlein A."/>
        </authorList>
    </citation>
    <scope>NUCLEOTIDE SEQUENCE [LARGE SCALE GENOMIC DNA]</scope>
    <source>
        <strain evidence="3">DSM 3132</strain>
    </source>
</reference>
<dbReference type="Proteomes" id="UP000216052">
    <property type="component" value="Chromosome"/>
</dbReference>
<sequence length="385" mass="43194">MIQMKTELPQIFESFAEARQNGFLAMKKIKDSGKGVVGQFCTYTPQEIFTAAGLVCVGLCSTSDETIPAAEKVLPSNLCPLIKSSYGFAITDKCPYMYFSDLVVGETTCDGKVKMYELLAKIKNVHILELPRRQDTPEAKALWRAELVRLRERVEKDFGVTITDDNLRDAIRRRNVERRLLKELYELSQMTPPPITGLRQLQILFGAQFKFDWHEKVAEIQRAIDSIREAYEAGERPVSEAAPRILITGCPMGGVTEKIVKVIEEAGAVVVAFENCTGAKQMDRQCREEGDPLTNLADHYLQIGCSVMTPDNNRFELLGRLCKQFQVDGVVEMTLQACHTYAIESHSIKTFLQEKGIPYLQLETDYGTADIGQLSTRAGAFVEML</sequence>